<evidence type="ECO:0000256" key="8">
    <source>
        <dbReference type="SAM" id="Phobius"/>
    </source>
</evidence>
<organism evidence="10 11">
    <name type="scientific">Nothobranchius furzeri</name>
    <name type="common">Turquoise killifish</name>
    <dbReference type="NCBI Taxonomy" id="105023"/>
    <lineage>
        <taxon>Eukaryota</taxon>
        <taxon>Metazoa</taxon>
        <taxon>Chordata</taxon>
        <taxon>Craniata</taxon>
        <taxon>Vertebrata</taxon>
        <taxon>Euteleostomi</taxon>
        <taxon>Actinopterygii</taxon>
        <taxon>Neopterygii</taxon>
        <taxon>Teleostei</taxon>
        <taxon>Neoteleostei</taxon>
        <taxon>Acanthomorphata</taxon>
        <taxon>Ovalentaria</taxon>
        <taxon>Atherinomorphae</taxon>
        <taxon>Cyprinodontiformes</taxon>
        <taxon>Nothobranchiidae</taxon>
        <taxon>Nothobranchius</taxon>
    </lineage>
</organism>
<keyword evidence="7" id="KW-0325">Glycoprotein</keyword>
<evidence type="ECO:0000259" key="9">
    <source>
        <dbReference type="PROSITE" id="PS50835"/>
    </source>
</evidence>
<keyword evidence="8" id="KW-0812">Transmembrane</keyword>
<proteinExistence type="predicted"/>
<reference evidence="10" key="1">
    <citation type="submission" date="2020-03" db="EMBL/GenBank/DDBJ databases">
        <title>Intra-Species Differences in Population Size shape Life History and Genome Evolution.</title>
        <authorList>
            <person name="Willemsen D."/>
            <person name="Cui R."/>
            <person name="Valenzano D.R."/>
        </authorList>
    </citation>
    <scope>NUCLEOTIDE SEQUENCE</scope>
    <source>
        <strain evidence="10">GRZ</strain>
        <tissue evidence="10">Whole</tissue>
    </source>
</reference>
<comment type="caution">
    <text evidence="10">The sequence shown here is derived from an EMBL/GenBank/DDBJ whole genome shotgun (WGS) entry which is preliminary data.</text>
</comment>
<evidence type="ECO:0000313" key="11">
    <source>
        <dbReference type="Proteomes" id="UP000822369"/>
    </source>
</evidence>
<dbReference type="KEGG" id="nfu:107374738"/>
<dbReference type="GO" id="GO:0005886">
    <property type="term" value="C:plasma membrane"/>
    <property type="evidence" value="ECO:0007669"/>
    <property type="project" value="UniProtKB-SubCell"/>
</dbReference>
<dbReference type="PANTHER" id="PTHR19433">
    <property type="entry name" value="T-CELL RECEPTOR ALPHA CHAIN V REGION-RELATED"/>
    <property type="match status" value="1"/>
</dbReference>
<keyword evidence="4" id="KW-0391">Immunity</keyword>
<dbReference type="InterPro" id="IPR013783">
    <property type="entry name" value="Ig-like_fold"/>
</dbReference>
<comment type="subcellular location">
    <subcellularLocation>
        <location evidence="1">Cell membrane</location>
    </subcellularLocation>
</comment>
<evidence type="ECO:0000256" key="7">
    <source>
        <dbReference type="ARBA" id="ARBA00023180"/>
    </source>
</evidence>
<keyword evidence="8" id="KW-1133">Transmembrane helix</keyword>
<evidence type="ECO:0000313" key="10">
    <source>
        <dbReference type="EMBL" id="KAF7216301.1"/>
    </source>
</evidence>
<dbReference type="Proteomes" id="UP000822369">
    <property type="component" value="Chromosome 8"/>
</dbReference>
<feature type="domain" description="Ig-like" evidence="9">
    <location>
        <begin position="154"/>
        <end position="248"/>
    </location>
</feature>
<dbReference type="GO" id="GO:0002376">
    <property type="term" value="P:immune system process"/>
    <property type="evidence" value="ECO:0007669"/>
    <property type="project" value="UniProtKB-KW"/>
</dbReference>
<sequence>MIYSKGTHPNQCEKKSQNRCVSSMNFSTSDPATYYCAVATCGQIIFGNGTKVDLQGSQIEATTIALCAVLAVSLIVIAVLIWSFSKNKCVHCKAVAELKHRDNQKSQKVKYTFSKSKRNLPTFNVNIMLLSKRAGWIYSAAIFSLIRDDSTRFPSNADALVPVVTVQLGEPATFTCDLPENRHRRSKLYWYKQNAGDTLNLIVFVKNFAEPVYGPDFNSSKPSLIFNDTISTLTILKTTEKDEGMYHCVFIGWKSDTWYGTYLSIKGNNKKTSNLTVVQQPTRSDQLHHGGSVSLQCSLLTDAPNKTCSEDLRVFWFRSRSNKSYPDVIYMNGKRHDGCEKKPDSVNRCVFSRNTSSSDPGTYYCAVATCGLIIFGNGTKVDLQDQTAGPKYIALVIACICLVLSVIVNIIFFCYRTPRAGLERESSQVKHPEDFTTEDRPELNYAALNFSKGDTTRGNKRGLRTQECVYSQAKL</sequence>
<dbReference type="GO" id="GO:0009617">
    <property type="term" value="P:response to bacterium"/>
    <property type="evidence" value="ECO:0007669"/>
    <property type="project" value="TreeGrafter"/>
</dbReference>
<dbReference type="InterPro" id="IPR052051">
    <property type="entry name" value="TCR_complex_component"/>
</dbReference>
<evidence type="ECO:0000256" key="5">
    <source>
        <dbReference type="ARBA" id="ARBA00023136"/>
    </source>
</evidence>
<name>A0A9D2Y8S4_NOTFU</name>
<dbReference type="InterPro" id="IPR013106">
    <property type="entry name" value="Ig_V-set"/>
</dbReference>
<evidence type="ECO:0000256" key="6">
    <source>
        <dbReference type="ARBA" id="ARBA00023157"/>
    </source>
</evidence>
<dbReference type="CDD" id="cd00099">
    <property type="entry name" value="IgV"/>
    <property type="match status" value="2"/>
</dbReference>
<dbReference type="EMBL" id="JAAVVJ010000008">
    <property type="protein sequence ID" value="KAF7216301.1"/>
    <property type="molecule type" value="Genomic_DNA"/>
</dbReference>
<keyword evidence="5 8" id="KW-0472">Membrane</keyword>
<keyword evidence="6" id="KW-1015">Disulfide bond</keyword>
<accession>A0A9D2Y8S4</accession>
<dbReference type="SMART" id="SM00409">
    <property type="entry name" value="IG"/>
    <property type="match status" value="2"/>
</dbReference>
<dbReference type="Pfam" id="PF07686">
    <property type="entry name" value="V-set"/>
    <property type="match status" value="1"/>
</dbReference>
<feature type="domain" description="Ig-like" evidence="9">
    <location>
        <begin position="273"/>
        <end position="367"/>
    </location>
</feature>
<dbReference type="Gene3D" id="2.60.40.10">
    <property type="entry name" value="Immunoglobulins"/>
    <property type="match status" value="3"/>
</dbReference>
<keyword evidence="2" id="KW-1003">Cell membrane</keyword>
<evidence type="ECO:0000256" key="2">
    <source>
        <dbReference type="ARBA" id="ARBA00022475"/>
    </source>
</evidence>
<keyword evidence="3" id="KW-0732">Signal</keyword>
<feature type="transmembrane region" description="Helical" evidence="8">
    <location>
        <begin position="392"/>
        <end position="415"/>
    </location>
</feature>
<dbReference type="InterPro" id="IPR036179">
    <property type="entry name" value="Ig-like_dom_sf"/>
</dbReference>
<dbReference type="PANTHER" id="PTHR19433:SF111">
    <property type="entry name" value="T CELL RECEPTOR ALPHA VARIABLE 4"/>
    <property type="match status" value="1"/>
</dbReference>
<dbReference type="AlphaFoldDB" id="A0A9D2Y8S4"/>
<dbReference type="PROSITE" id="PS50835">
    <property type="entry name" value="IG_LIKE"/>
    <property type="match status" value="2"/>
</dbReference>
<gene>
    <name evidence="10" type="ORF">G4P62_000548</name>
</gene>
<feature type="transmembrane region" description="Helical" evidence="8">
    <location>
        <begin position="61"/>
        <end position="84"/>
    </location>
</feature>
<evidence type="ECO:0000256" key="3">
    <source>
        <dbReference type="ARBA" id="ARBA00022729"/>
    </source>
</evidence>
<dbReference type="InterPro" id="IPR003599">
    <property type="entry name" value="Ig_sub"/>
</dbReference>
<evidence type="ECO:0000256" key="1">
    <source>
        <dbReference type="ARBA" id="ARBA00004236"/>
    </source>
</evidence>
<dbReference type="InterPro" id="IPR007110">
    <property type="entry name" value="Ig-like_dom"/>
</dbReference>
<dbReference type="SUPFAM" id="SSF48726">
    <property type="entry name" value="Immunoglobulin"/>
    <property type="match status" value="3"/>
</dbReference>
<evidence type="ECO:0000256" key="4">
    <source>
        <dbReference type="ARBA" id="ARBA00022859"/>
    </source>
</evidence>
<protein>
    <submittedName>
        <fullName evidence="10">LOC107374738-like protein</fullName>
    </submittedName>
</protein>